<evidence type="ECO:0000256" key="3">
    <source>
        <dbReference type="ARBA" id="ARBA00022730"/>
    </source>
</evidence>
<evidence type="ECO:0000256" key="4">
    <source>
        <dbReference type="ARBA" id="ARBA00022884"/>
    </source>
</evidence>
<protein>
    <recommendedName>
        <fullName evidence="7 8">Small ribosomal subunit protein bS20</fullName>
    </recommendedName>
</protein>
<evidence type="ECO:0000256" key="1">
    <source>
        <dbReference type="ARBA" id="ARBA00003134"/>
    </source>
</evidence>
<keyword evidence="3 8" id="KW-0699">rRNA-binding</keyword>
<dbReference type="Proteomes" id="UP001165427">
    <property type="component" value="Unassembled WGS sequence"/>
</dbReference>
<comment type="caution">
    <text evidence="10">The sequence shown here is derived from an EMBL/GenBank/DDBJ whole genome shotgun (WGS) entry which is preliminary data.</text>
</comment>
<comment type="function">
    <text evidence="1 8">Binds directly to 16S ribosomal RNA.</text>
</comment>
<dbReference type="NCBIfam" id="TIGR00029">
    <property type="entry name" value="S20"/>
    <property type="match status" value="1"/>
</dbReference>
<dbReference type="AlphaFoldDB" id="A0AA41R695"/>
<feature type="region of interest" description="Disordered" evidence="9">
    <location>
        <begin position="1"/>
        <end position="24"/>
    </location>
</feature>
<dbReference type="GO" id="GO:0070181">
    <property type="term" value="F:small ribosomal subunit rRNA binding"/>
    <property type="evidence" value="ECO:0007669"/>
    <property type="project" value="TreeGrafter"/>
</dbReference>
<name>A0AA41R695_9BACT</name>
<dbReference type="PANTHER" id="PTHR33398:SF1">
    <property type="entry name" value="SMALL RIBOSOMAL SUBUNIT PROTEIN BS20C"/>
    <property type="match status" value="1"/>
</dbReference>
<keyword evidence="4 8" id="KW-0694">RNA-binding</keyword>
<dbReference type="InterPro" id="IPR036510">
    <property type="entry name" value="Ribosomal_bS20_sf"/>
</dbReference>
<keyword evidence="5 8" id="KW-0689">Ribosomal protein</keyword>
<evidence type="ECO:0000256" key="2">
    <source>
        <dbReference type="ARBA" id="ARBA00007634"/>
    </source>
</evidence>
<organism evidence="10 11">
    <name type="scientific">Desulfatitalea alkaliphila</name>
    <dbReference type="NCBI Taxonomy" id="2929485"/>
    <lineage>
        <taxon>Bacteria</taxon>
        <taxon>Pseudomonadati</taxon>
        <taxon>Thermodesulfobacteriota</taxon>
        <taxon>Desulfobacteria</taxon>
        <taxon>Desulfobacterales</taxon>
        <taxon>Desulfosarcinaceae</taxon>
        <taxon>Desulfatitalea</taxon>
    </lineage>
</organism>
<evidence type="ECO:0000256" key="8">
    <source>
        <dbReference type="HAMAP-Rule" id="MF_00500"/>
    </source>
</evidence>
<accession>A0AA41R695</accession>
<dbReference type="Gene3D" id="1.20.58.110">
    <property type="entry name" value="Ribosomal protein S20"/>
    <property type="match status" value="1"/>
</dbReference>
<dbReference type="FunFam" id="1.20.58.110:FF:000001">
    <property type="entry name" value="30S ribosomal protein S20"/>
    <property type="match status" value="1"/>
</dbReference>
<keyword evidence="6 8" id="KW-0687">Ribonucleoprotein</keyword>
<evidence type="ECO:0000256" key="7">
    <source>
        <dbReference type="ARBA" id="ARBA00035136"/>
    </source>
</evidence>
<proteinExistence type="inferred from homology"/>
<evidence type="ECO:0000256" key="9">
    <source>
        <dbReference type="SAM" id="MobiDB-lite"/>
    </source>
</evidence>
<gene>
    <name evidence="8 10" type="primary">rpsT</name>
    <name evidence="10" type="ORF">MRX98_18385</name>
</gene>
<evidence type="ECO:0000313" key="11">
    <source>
        <dbReference type="Proteomes" id="UP001165427"/>
    </source>
</evidence>
<dbReference type="PANTHER" id="PTHR33398">
    <property type="entry name" value="30S RIBOSOMAL PROTEIN S20"/>
    <property type="match status" value="1"/>
</dbReference>
<dbReference type="SUPFAM" id="SSF46992">
    <property type="entry name" value="Ribosomal protein S20"/>
    <property type="match status" value="1"/>
</dbReference>
<dbReference type="EMBL" id="JALJRB010000028">
    <property type="protein sequence ID" value="MCJ8502551.1"/>
    <property type="molecule type" value="Genomic_DNA"/>
</dbReference>
<dbReference type="InterPro" id="IPR002583">
    <property type="entry name" value="Ribosomal_bS20"/>
</dbReference>
<sequence length="88" mass="9715">MANHKSALKRAGQNQTRRLRNRAVKSRVKNVVKEVRQAVNAKAPEDAAQRLTTAQATIDKAAKKGVLHKRTAARKISRLAKLTQSMSS</sequence>
<dbReference type="Pfam" id="PF01649">
    <property type="entry name" value="Ribosomal_S20p"/>
    <property type="match status" value="1"/>
</dbReference>
<evidence type="ECO:0000313" key="10">
    <source>
        <dbReference type="EMBL" id="MCJ8502551.1"/>
    </source>
</evidence>
<keyword evidence="11" id="KW-1185">Reference proteome</keyword>
<dbReference type="HAMAP" id="MF_00500">
    <property type="entry name" value="Ribosomal_bS20"/>
    <property type="match status" value="1"/>
</dbReference>
<dbReference type="GO" id="GO:0015935">
    <property type="term" value="C:small ribosomal subunit"/>
    <property type="evidence" value="ECO:0007669"/>
    <property type="project" value="TreeGrafter"/>
</dbReference>
<evidence type="ECO:0000256" key="6">
    <source>
        <dbReference type="ARBA" id="ARBA00023274"/>
    </source>
</evidence>
<evidence type="ECO:0000256" key="5">
    <source>
        <dbReference type="ARBA" id="ARBA00022980"/>
    </source>
</evidence>
<dbReference type="RefSeq" id="WP_246913491.1">
    <property type="nucleotide sequence ID" value="NZ_JALJRB010000028.1"/>
</dbReference>
<dbReference type="GO" id="GO:0003735">
    <property type="term" value="F:structural constituent of ribosome"/>
    <property type="evidence" value="ECO:0007669"/>
    <property type="project" value="InterPro"/>
</dbReference>
<reference evidence="10" key="1">
    <citation type="submission" date="2022-04" db="EMBL/GenBank/DDBJ databases">
        <title>Desulfatitalea alkaliphila sp. nov., a novel anaerobic sulfate-reducing bacterium isolated from terrestrial mud volcano, Taman Peninsula, Russia.</title>
        <authorList>
            <person name="Khomyakova M.A."/>
            <person name="Merkel A.Y."/>
            <person name="Slobodkin A.I."/>
        </authorList>
    </citation>
    <scope>NUCLEOTIDE SEQUENCE</scope>
    <source>
        <strain evidence="10">M08but</strain>
    </source>
</reference>
<comment type="similarity">
    <text evidence="2 8">Belongs to the bacterial ribosomal protein bS20 family.</text>
</comment>
<dbReference type="GO" id="GO:0006412">
    <property type="term" value="P:translation"/>
    <property type="evidence" value="ECO:0007669"/>
    <property type="project" value="UniProtKB-UniRule"/>
</dbReference>